<comment type="similarity">
    <text evidence="8">Belongs to the FGAMS family.</text>
</comment>
<protein>
    <recommendedName>
        <fullName evidence="8">Phosphoribosylformylglycinamidine synthase subunit PurL</fullName>
        <shortName evidence="8">FGAM synthase</shortName>
        <ecNumber evidence="8">6.3.5.3</ecNumber>
    </recommendedName>
    <alternativeName>
        <fullName evidence="8">Formylglycinamide ribonucleotide amidotransferase subunit II</fullName>
        <shortName evidence="8">FGAR amidotransferase II</shortName>
        <shortName evidence="8">FGAR-AT II</shortName>
    </alternativeName>
    <alternativeName>
        <fullName evidence="8">Glutamine amidotransferase PurL</fullName>
    </alternativeName>
    <alternativeName>
        <fullName evidence="8">Phosphoribosylformylglycinamidine synthase subunit II</fullName>
    </alternativeName>
</protein>
<organism evidence="12 13">
    <name type="scientific">Bdellovibrio bacteriovorus</name>
    <dbReference type="NCBI Taxonomy" id="959"/>
    <lineage>
        <taxon>Bacteria</taxon>
        <taxon>Pseudomonadati</taxon>
        <taxon>Bdellovibrionota</taxon>
        <taxon>Bdellovibrionia</taxon>
        <taxon>Bdellovibrionales</taxon>
        <taxon>Pseudobdellovibrionaceae</taxon>
        <taxon>Bdellovibrio</taxon>
    </lineage>
</organism>
<dbReference type="GO" id="GO:0004642">
    <property type="term" value="F:phosphoribosylformylglycinamidine synthase activity"/>
    <property type="evidence" value="ECO:0007669"/>
    <property type="project" value="UniProtKB-UniRule"/>
</dbReference>
<feature type="binding site" evidence="8">
    <location>
        <position position="320"/>
    </location>
    <ligand>
        <name>ATP</name>
        <dbReference type="ChEBI" id="CHEBI:30616"/>
    </ligand>
</feature>
<evidence type="ECO:0000259" key="11">
    <source>
        <dbReference type="Pfam" id="PF18072"/>
    </source>
</evidence>
<dbReference type="GO" id="GO:0006189">
    <property type="term" value="P:'de novo' IMP biosynthetic process"/>
    <property type="evidence" value="ECO:0007669"/>
    <property type="project" value="UniProtKB-UniRule"/>
</dbReference>
<dbReference type="Gene3D" id="3.90.650.10">
    <property type="entry name" value="PurM-like C-terminal domain"/>
    <property type="match status" value="2"/>
</dbReference>
<feature type="binding site" evidence="8">
    <location>
        <position position="485"/>
    </location>
    <ligand>
        <name>substrate</name>
    </ligand>
</feature>
<feature type="binding site" evidence="8">
    <location>
        <position position="346"/>
    </location>
    <ligand>
        <name>Mg(2+)</name>
        <dbReference type="ChEBI" id="CHEBI:18420"/>
        <label>2</label>
    </ligand>
</feature>
<feature type="binding site" evidence="8">
    <location>
        <position position="806"/>
    </location>
    <ligand>
        <name>substrate</name>
    </ligand>
</feature>
<dbReference type="InterPro" id="IPR041609">
    <property type="entry name" value="PurL_linker"/>
</dbReference>
<dbReference type="EC" id="6.3.5.3" evidence="8"/>
<dbReference type="GO" id="GO:0005524">
    <property type="term" value="F:ATP binding"/>
    <property type="evidence" value="ECO:0007669"/>
    <property type="project" value="UniProtKB-UniRule"/>
</dbReference>
<comment type="pathway">
    <text evidence="8">Purine metabolism; IMP biosynthesis via de novo pathway; 5-amino-1-(5-phospho-D-ribosyl)imidazole from N(2)-formyl-N(1)-(5-phospho-D-ribosyl)glycinamide: step 1/2.</text>
</comment>
<dbReference type="Pfam" id="PF00586">
    <property type="entry name" value="AIRS"/>
    <property type="match status" value="2"/>
</dbReference>
<dbReference type="HAMAP" id="MF_00420">
    <property type="entry name" value="PurL_2"/>
    <property type="match status" value="1"/>
</dbReference>
<keyword evidence="7 8" id="KW-0460">Magnesium</keyword>
<gene>
    <name evidence="8" type="primary">purL</name>
    <name evidence="12" type="ORF">AZI85_07295</name>
</gene>
<name>A0A150WG94_BDEBC</name>
<comment type="subcellular location">
    <subcellularLocation>
        <location evidence="8">Cytoplasm</location>
    </subcellularLocation>
</comment>
<sequence>MQRISVRSLYDHSTENALKKAFEKEAPLKALRLRRVYWLLEKTPGLSQEIRLDTLMDKIFFDPVAEEIQHGFPEFHLQSTYVELRFLAGVTDNLARSATEALMLFSSQHNSSWQDFGIEAHSGWELEIEGDYSQKQIEKILFQSLANPLLHKVEIARGSELHQSNPWKDFSKFWQSPALEKRRLQLFDLNMETLKRINEERGLALVDEEIHTIIQHFSSSEMLQARTSLGWAHKITEVELECLAQTWSEHCKHKIFAAEVNYTEETGSFPAVGNKNITSLYKTYIQKATKELESCGYLVSVFKDNGGIVDFDKNINVCVKVETHNSPSALDPFGGALTGILGVNRDILGCGLGAKPVANTDVFCLSKKDLFPAADSPKRPELLKEPGVIFRGVHQGVEEGGNQSGIPTINGSFYFASEFAAKPLIFVGSLGVMPKTVKGRPSEKKKIAPGDLIVVAGGRLGKDGVHGATFSSLALHDQVSSNVVQIGDSITQKRLLDFTLQARDRGWIQAITDNGAGGVSSSIGEMAQFSGGARMDLSQHPLKYGSLEYWEMLVSESQERMSYAVAPGDIQNFLTLAKDMGVEATVLGEFTDSGRFDVSYGDTPLASLDLHFLHEGLSRMKIPAHFEGPKAYKEYHRENPRKASPAKNASSLLSALKDVLASPNVASREPLVRYYDHEVQGATRVKPYAGKTQNGANDAGVIDLSVHGGEKNNAVAVSNGLCPQFSYYDTYLMAQKAVDEAVRNLVATGVNPRRMALVDNFCWPDPIGKKTNPDAAHKMAQLVRACEGMYEAALAYKAPLVSGKDSMKNDFIGKTKGGETVKISVPPTLLMTAIGQIPDADKVTPGFFQNAGDEIYVIGNLTRSLYASAFSEEFEVQNDVAPEYPILQKNIELYQKIYESQQASMLSSCHDISEGGLMTALAESGFGNSLGMKLSLNDLSWEELWSETGSLFVVSVPVNKKTAFETHFAGWFKHLGTVLNEPEFKVEFAGASASTSLQSLQKSWSEGVKNVYEA</sequence>
<feature type="domain" description="PurM-like C-terminal" evidence="10">
    <location>
        <begin position="449"/>
        <end position="599"/>
    </location>
</feature>
<feature type="binding site" evidence="8">
    <location>
        <position position="513"/>
    </location>
    <ligand>
        <name>Mg(2+)</name>
        <dbReference type="ChEBI" id="CHEBI:18420"/>
        <label>2</label>
    </ligand>
</feature>
<dbReference type="CDD" id="cd02203">
    <property type="entry name" value="PurL_repeat1"/>
    <property type="match status" value="1"/>
</dbReference>
<dbReference type="PANTHER" id="PTHR43555">
    <property type="entry name" value="PHOSPHORIBOSYLFORMYLGLYCINAMIDINE SYNTHASE SUBUNIT PURL"/>
    <property type="match status" value="1"/>
</dbReference>
<dbReference type="Proteomes" id="UP000075391">
    <property type="component" value="Unassembled WGS sequence"/>
</dbReference>
<accession>A0A150WG94</accession>
<feature type="binding site" evidence="8">
    <location>
        <begin position="556"/>
        <end position="558"/>
    </location>
    <ligand>
        <name>substrate</name>
    </ligand>
</feature>
<dbReference type="Pfam" id="PF02769">
    <property type="entry name" value="AIRS_C"/>
    <property type="match status" value="2"/>
</dbReference>
<dbReference type="AlphaFoldDB" id="A0A150WG94"/>
<keyword evidence="1 8" id="KW-0963">Cytoplasm</keyword>
<dbReference type="CDD" id="cd02204">
    <property type="entry name" value="PurL_repeat2"/>
    <property type="match status" value="1"/>
</dbReference>
<dbReference type="Pfam" id="PF18072">
    <property type="entry name" value="FGAR-AT_linker"/>
    <property type="match status" value="1"/>
</dbReference>
<dbReference type="SUPFAM" id="SSF55326">
    <property type="entry name" value="PurM N-terminal domain-like"/>
    <property type="match status" value="2"/>
</dbReference>
<evidence type="ECO:0000313" key="12">
    <source>
        <dbReference type="EMBL" id="KYG62000.1"/>
    </source>
</evidence>
<evidence type="ECO:0000256" key="3">
    <source>
        <dbReference type="ARBA" id="ARBA00022723"/>
    </source>
</evidence>
<dbReference type="InterPro" id="IPR036921">
    <property type="entry name" value="PurM-like_N_sf"/>
</dbReference>
<dbReference type="InterPro" id="IPR010918">
    <property type="entry name" value="PurM-like_C_dom"/>
</dbReference>
<feature type="binding site" evidence="8">
    <location>
        <position position="803"/>
    </location>
    <ligand>
        <name>ATP</name>
        <dbReference type="ChEBI" id="CHEBI:30616"/>
    </ligand>
</feature>
<dbReference type="Gene3D" id="1.10.8.750">
    <property type="entry name" value="Phosphoribosylformylglycinamidine synthase, linker domain"/>
    <property type="match status" value="1"/>
</dbReference>
<feature type="domain" description="PurM-like C-terminal" evidence="10">
    <location>
        <begin position="851"/>
        <end position="986"/>
    </location>
</feature>
<comment type="catalytic activity">
    <reaction evidence="8">
        <text>N(2)-formyl-N(1)-(5-phospho-beta-D-ribosyl)glycinamide + L-glutamine + ATP + H2O = 2-formamido-N(1)-(5-O-phospho-beta-D-ribosyl)acetamidine + L-glutamate + ADP + phosphate + H(+)</text>
        <dbReference type="Rhea" id="RHEA:17129"/>
        <dbReference type="ChEBI" id="CHEBI:15377"/>
        <dbReference type="ChEBI" id="CHEBI:15378"/>
        <dbReference type="ChEBI" id="CHEBI:29985"/>
        <dbReference type="ChEBI" id="CHEBI:30616"/>
        <dbReference type="ChEBI" id="CHEBI:43474"/>
        <dbReference type="ChEBI" id="CHEBI:58359"/>
        <dbReference type="ChEBI" id="CHEBI:147286"/>
        <dbReference type="ChEBI" id="CHEBI:147287"/>
        <dbReference type="ChEBI" id="CHEBI:456216"/>
        <dbReference type="EC" id="6.3.5.3"/>
    </reaction>
</comment>
<keyword evidence="5 8" id="KW-0658">Purine biosynthesis</keyword>
<dbReference type="EMBL" id="LUKF01000016">
    <property type="protein sequence ID" value="KYG62000.1"/>
    <property type="molecule type" value="Genomic_DNA"/>
</dbReference>
<comment type="subunit">
    <text evidence="8">Monomer. Part of the FGAM synthase complex composed of 1 PurL, 1 PurQ and 2 PurS subunits.</text>
</comment>
<feature type="active site" description="Proton acceptor" evidence="8">
    <location>
        <position position="324"/>
    </location>
</feature>
<feature type="domain" description="PurM-like N-terminal" evidence="9">
    <location>
        <begin position="304"/>
        <end position="433"/>
    </location>
</feature>
<keyword evidence="6 8" id="KW-0067">ATP-binding</keyword>
<dbReference type="InterPro" id="IPR010074">
    <property type="entry name" value="PRibForGlyAmidine_synth_PurL"/>
</dbReference>
<feature type="binding site" evidence="8">
    <location>
        <position position="759"/>
    </location>
    <ligand>
        <name>ATP</name>
        <dbReference type="ChEBI" id="CHEBI:30616"/>
    </ligand>
</feature>
<evidence type="ECO:0000256" key="6">
    <source>
        <dbReference type="ARBA" id="ARBA00022840"/>
    </source>
</evidence>
<comment type="caution">
    <text evidence="12">The sequence shown here is derived from an EMBL/GenBank/DDBJ whole genome shotgun (WGS) entry which is preliminary data.</text>
</comment>
<feature type="binding site" evidence="8">
    <location>
        <position position="345"/>
    </location>
    <ligand>
        <name>substrate</name>
    </ligand>
</feature>
<comment type="function">
    <text evidence="8">Part of the phosphoribosylformylglycinamidine synthase complex involved in the purines biosynthetic pathway. Catalyzes the ATP-dependent conversion of formylglycinamide ribonucleotide (FGAR) and glutamine to yield formylglycinamidine ribonucleotide (FGAM) and glutamate. The FGAM synthase complex is composed of three subunits. PurQ produces an ammonia molecule by converting glutamine to glutamate. PurL transfers the ammonia molecule to FGAR to form FGAM in an ATP-dependent manner. PurS interacts with PurQ and PurL and is thought to assist in the transfer of the ammonia molecule from PurQ to PurL.</text>
</comment>
<reference evidence="12 13" key="1">
    <citation type="submission" date="2016-03" db="EMBL/GenBank/DDBJ databases">
        <authorList>
            <person name="Ploux O."/>
        </authorList>
    </citation>
    <scope>NUCLEOTIDE SEQUENCE [LARGE SCALE GENOMIC DNA]</scope>
    <source>
        <strain evidence="12 13">BER2</strain>
    </source>
</reference>
<dbReference type="PANTHER" id="PTHR43555:SF1">
    <property type="entry name" value="PHOSPHORIBOSYLFORMYLGLYCINAMIDINE SYNTHASE SUBUNIT PURL"/>
    <property type="match status" value="1"/>
</dbReference>
<feature type="domain" description="PurM-like N-terminal" evidence="9">
    <location>
        <begin position="697"/>
        <end position="807"/>
    </location>
</feature>
<keyword evidence="3 8" id="KW-0479">Metal-binding</keyword>
<evidence type="ECO:0000256" key="1">
    <source>
        <dbReference type="ARBA" id="ARBA00022490"/>
    </source>
</evidence>
<evidence type="ECO:0000256" key="5">
    <source>
        <dbReference type="ARBA" id="ARBA00022755"/>
    </source>
</evidence>
<feature type="binding site" evidence="8">
    <location>
        <position position="322"/>
    </location>
    <ligand>
        <name>Mg(2+)</name>
        <dbReference type="ChEBI" id="CHEBI:18420"/>
        <label>1</label>
    </ligand>
</feature>
<keyword evidence="2 8" id="KW-0436">Ligase</keyword>
<keyword evidence="4 8" id="KW-0547">Nucleotide-binding</keyword>
<dbReference type="OrthoDB" id="5287068at2"/>
<evidence type="ECO:0000313" key="13">
    <source>
        <dbReference type="Proteomes" id="UP000075391"/>
    </source>
</evidence>
<evidence type="ECO:0000256" key="2">
    <source>
        <dbReference type="ARBA" id="ARBA00022598"/>
    </source>
</evidence>
<dbReference type="GO" id="GO:0000287">
    <property type="term" value="F:magnesium ion binding"/>
    <property type="evidence" value="ECO:0007669"/>
    <property type="project" value="UniProtKB-UniRule"/>
</dbReference>
<feature type="domain" description="Phosphoribosylformylglycinamidine synthase linker" evidence="11">
    <location>
        <begin position="194"/>
        <end position="254"/>
    </location>
</feature>
<dbReference type="InterPro" id="IPR036676">
    <property type="entry name" value="PurM-like_C_sf"/>
</dbReference>
<proteinExistence type="inferred from homology"/>
<dbReference type="RefSeq" id="WP_063244116.1">
    <property type="nucleotide sequence ID" value="NZ_LUKF01000016.1"/>
</dbReference>
<evidence type="ECO:0000256" key="8">
    <source>
        <dbReference type="HAMAP-Rule" id="MF_00420"/>
    </source>
</evidence>
<feature type="active site" evidence="8">
    <location>
        <position position="250"/>
    </location>
</feature>
<evidence type="ECO:0000259" key="9">
    <source>
        <dbReference type="Pfam" id="PF00586"/>
    </source>
</evidence>
<evidence type="ECO:0000259" key="10">
    <source>
        <dbReference type="Pfam" id="PF02769"/>
    </source>
</evidence>
<dbReference type="GO" id="GO:0005737">
    <property type="term" value="C:cytoplasm"/>
    <property type="evidence" value="ECO:0007669"/>
    <property type="project" value="UniProtKB-SubCell"/>
</dbReference>
<evidence type="ECO:0000256" key="7">
    <source>
        <dbReference type="ARBA" id="ARBA00022842"/>
    </source>
</evidence>
<dbReference type="UniPathway" id="UPA00074">
    <property type="reaction ID" value="UER00128"/>
</dbReference>
<dbReference type="Gene3D" id="3.30.1330.10">
    <property type="entry name" value="PurM-like, N-terminal domain"/>
    <property type="match status" value="2"/>
</dbReference>
<dbReference type="SUPFAM" id="SSF56042">
    <property type="entry name" value="PurM C-terminal domain-like"/>
    <property type="match status" value="2"/>
</dbReference>
<dbReference type="InterPro" id="IPR016188">
    <property type="entry name" value="PurM-like_N"/>
</dbReference>
<evidence type="ECO:0000256" key="4">
    <source>
        <dbReference type="ARBA" id="ARBA00022741"/>
    </source>
</evidence>
<comment type="caution">
    <text evidence="8">Lacks conserved residue(s) required for the propagation of feature annotation.</text>
</comment>